<keyword evidence="5" id="KW-0460">Magnesium</keyword>
<feature type="binding site" evidence="5">
    <location>
        <begin position="69"/>
        <end position="71"/>
    </location>
    <ligand>
        <name>substrate</name>
    </ligand>
</feature>
<accession>A0ABX4IXD3</accession>
<dbReference type="EMBL" id="NWSL01000060">
    <property type="protein sequence ID" value="PDS46336.1"/>
    <property type="molecule type" value="Genomic_DNA"/>
</dbReference>
<comment type="caution">
    <text evidence="5">Lacks conserved residue(s) required for the propagation of feature annotation.</text>
</comment>
<dbReference type="NCBIfam" id="NF001862">
    <property type="entry name" value="PRK00601.1"/>
    <property type="match status" value="1"/>
</dbReference>
<dbReference type="NCBIfam" id="TIGR00576">
    <property type="entry name" value="dut"/>
    <property type="match status" value="1"/>
</dbReference>
<dbReference type="Proteomes" id="UP000219972">
    <property type="component" value="Unassembled WGS sequence"/>
</dbReference>
<dbReference type="InterPro" id="IPR033704">
    <property type="entry name" value="dUTPase_trimeric"/>
</dbReference>
<dbReference type="InterPro" id="IPR036157">
    <property type="entry name" value="dUTPase-like_sf"/>
</dbReference>
<evidence type="ECO:0000259" key="6">
    <source>
        <dbReference type="Pfam" id="PF00692"/>
    </source>
</evidence>
<dbReference type="Pfam" id="PF00692">
    <property type="entry name" value="dUTPase"/>
    <property type="match status" value="1"/>
</dbReference>
<organism evidence="7 8">
    <name type="scientific">Rhizobium anhuiense</name>
    <dbReference type="NCBI Taxonomy" id="1184720"/>
    <lineage>
        <taxon>Bacteria</taxon>
        <taxon>Pseudomonadati</taxon>
        <taxon>Pseudomonadota</taxon>
        <taxon>Alphaproteobacteria</taxon>
        <taxon>Hyphomicrobiales</taxon>
        <taxon>Rhizobiaceae</taxon>
        <taxon>Rhizobium/Agrobacterium group</taxon>
        <taxon>Rhizobium</taxon>
    </lineage>
</organism>
<keyword evidence="3 5" id="KW-0546">Nucleotide metabolism</keyword>
<reference evidence="7 8" key="1">
    <citation type="submission" date="2017-09" db="EMBL/GenBank/DDBJ databases">
        <title>Comparative genomics of rhizobia isolated from Phaseolus vulgaris in China.</title>
        <authorList>
            <person name="Tong W."/>
        </authorList>
    </citation>
    <scope>NUCLEOTIDE SEQUENCE [LARGE SCALE GENOMIC DNA]</scope>
    <source>
        <strain evidence="7 8">Y27</strain>
    </source>
</reference>
<feature type="binding site" evidence="5">
    <location>
        <position position="82"/>
    </location>
    <ligand>
        <name>substrate</name>
    </ligand>
</feature>
<gene>
    <name evidence="5" type="primary">dut</name>
    <name evidence="7" type="ORF">CO662_36090</name>
</gene>
<dbReference type="SUPFAM" id="SSF51283">
    <property type="entry name" value="dUTPase-like"/>
    <property type="match status" value="1"/>
</dbReference>
<comment type="pathway">
    <text evidence="5">Pyrimidine metabolism; dUMP biosynthesis; dUMP from dCTP (dUTP route): step 2/2.</text>
</comment>
<evidence type="ECO:0000256" key="4">
    <source>
        <dbReference type="ARBA" id="ARBA00047686"/>
    </source>
</evidence>
<sequence>MVIDVQIRIVLLTERAKLPEYKSTGAAGADLFAAFDGPPITLAPKARAIILTGIALEIPAGAEAQIRPRSGSTANHGIIVLNSPGTIDSDYRGEIKVILFNTSDAPFPVNSGDRIAQIVFAPVLRAQFDQTDDLPHSLRGGGGFGSTGQ</sequence>
<name>A0ABX4IXD3_9HYPH</name>
<protein>
    <recommendedName>
        <fullName evidence="5">Deoxyuridine 5'-triphosphate nucleotidohydrolase</fullName>
        <shortName evidence="5">dUTPase</shortName>
        <ecNumber evidence="5">3.6.1.23</ecNumber>
    </recommendedName>
    <alternativeName>
        <fullName evidence="5">dUTP pyrophosphatase</fullName>
    </alternativeName>
</protein>
<feature type="binding site" evidence="5">
    <location>
        <begin position="86"/>
        <end position="88"/>
    </location>
    <ligand>
        <name>substrate</name>
    </ligand>
</feature>
<dbReference type="CDD" id="cd07557">
    <property type="entry name" value="trimeric_dUTPase"/>
    <property type="match status" value="1"/>
</dbReference>
<dbReference type="Gene3D" id="2.70.40.10">
    <property type="match status" value="1"/>
</dbReference>
<keyword evidence="5" id="KW-0479">Metal-binding</keyword>
<dbReference type="EC" id="3.6.1.23" evidence="5"/>
<dbReference type="RefSeq" id="WP_097545450.1">
    <property type="nucleotide sequence ID" value="NZ_NWSL01000060.1"/>
</dbReference>
<comment type="similarity">
    <text evidence="1 5">Belongs to the dUTPase family.</text>
</comment>
<evidence type="ECO:0000256" key="2">
    <source>
        <dbReference type="ARBA" id="ARBA00022801"/>
    </source>
</evidence>
<comment type="caution">
    <text evidence="7">The sequence shown here is derived from an EMBL/GenBank/DDBJ whole genome shotgun (WGS) entry which is preliminary data.</text>
</comment>
<evidence type="ECO:0000256" key="1">
    <source>
        <dbReference type="ARBA" id="ARBA00006581"/>
    </source>
</evidence>
<keyword evidence="8" id="KW-1185">Reference proteome</keyword>
<evidence type="ECO:0000256" key="3">
    <source>
        <dbReference type="ARBA" id="ARBA00023080"/>
    </source>
</evidence>
<comment type="function">
    <text evidence="5">This enzyme is involved in nucleotide metabolism: it produces dUMP, the immediate precursor of thymidine nucleotides and it decreases the intracellular concentration of dUTP so that uracil cannot be incorporated into DNA.</text>
</comment>
<evidence type="ECO:0000313" key="8">
    <source>
        <dbReference type="Proteomes" id="UP000219972"/>
    </source>
</evidence>
<dbReference type="PANTHER" id="PTHR11241">
    <property type="entry name" value="DEOXYURIDINE 5'-TRIPHOSPHATE NUCLEOTIDOHYDROLASE"/>
    <property type="match status" value="1"/>
</dbReference>
<dbReference type="InterPro" id="IPR008181">
    <property type="entry name" value="dUTPase"/>
</dbReference>
<comment type="cofactor">
    <cofactor evidence="5">
        <name>Mg(2+)</name>
        <dbReference type="ChEBI" id="CHEBI:18420"/>
    </cofactor>
</comment>
<dbReference type="PANTHER" id="PTHR11241:SF0">
    <property type="entry name" value="DEOXYURIDINE 5'-TRIPHOSPHATE NUCLEOTIDOHYDROLASE"/>
    <property type="match status" value="1"/>
</dbReference>
<dbReference type="HAMAP" id="MF_00116">
    <property type="entry name" value="dUTPase_bact"/>
    <property type="match status" value="1"/>
</dbReference>
<evidence type="ECO:0000313" key="7">
    <source>
        <dbReference type="EMBL" id="PDS46336.1"/>
    </source>
</evidence>
<evidence type="ECO:0000256" key="5">
    <source>
        <dbReference type="HAMAP-Rule" id="MF_00116"/>
    </source>
</evidence>
<keyword evidence="2 5" id="KW-0378">Hydrolase</keyword>
<dbReference type="InterPro" id="IPR029054">
    <property type="entry name" value="dUTPase-like"/>
</dbReference>
<comment type="catalytic activity">
    <reaction evidence="4 5">
        <text>dUTP + H2O = dUMP + diphosphate + H(+)</text>
        <dbReference type="Rhea" id="RHEA:10248"/>
        <dbReference type="ChEBI" id="CHEBI:15377"/>
        <dbReference type="ChEBI" id="CHEBI:15378"/>
        <dbReference type="ChEBI" id="CHEBI:33019"/>
        <dbReference type="ChEBI" id="CHEBI:61555"/>
        <dbReference type="ChEBI" id="CHEBI:246422"/>
        <dbReference type="EC" id="3.6.1.23"/>
    </reaction>
</comment>
<proteinExistence type="inferred from homology"/>
<feature type="domain" description="dUTPase-like" evidence="6">
    <location>
        <begin position="15"/>
        <end position="148"/>
    </location>
</feature>